<comment type="caution">
    <text evidence="2">The sequence shown here is derived from an EMBL/GenBank/DDBJ whole genome shotgun (WGS) entry which is preliminary data.</text>
</comment>
<feature type="domain" description="Calcineurin-like phosphoesterase" evidence="1">
    <location>
        <begin position="6"/>
        <end position="190"/>
    </location>
</feature>
<dbReference type="InterPro" id="IPR050126">
    <property type="entry name" value="Ap4A_hydrolase"/>
</dbReference>
<gene>
    <name evidence="2" type="ORF">OEG84_05400</name>
</gene>
<proteinExistence type="predicted"/>
<dbReference type="EMBL" id="JAOVZR010000001">
    <property type="protein sequence ID" value="MCY0147164.1"/>
    <property type="molecule type" value="Genomic_DNA"/>
</dbReference>
<name>A0ABT3Z631_9HYPH</name>
<evidence type="ECO:0000259" key="1">
    <source>
        <dbReference type="Pfam" id="PF00149"/>
    </source>
</evidence>
<accession>A0ABT3Z631</accession>
<dbReference type="Pfam" id="PF00149">
    <property type="entry name" value="Metallophos"/>
    <property type="match status" value="1"/>
</dbReference>
<dbReference type="RefSeq" id="WP_267652774.1">
    <property type="nucleotide sequence ID" value="NZ_JAOVZR010000001.1"/>
</dbReference>
<protein>
    <submittedName>
        <fullName evidence="2">Serine/threonine protein phosphatase</fullName>
    </submittedName>
</protein>
<keyword evidence="3" id="KW-1185">Reference proteome</keyword>
<dbReference type="InterPro" id="IPR004843">
    <property type="entry name" value="Calcineurin-like_PHP"/>
</dbReference>
<evidence type="ECO:0000313" key="3">
    <source>
        <dbReference type="Proteomes" id="UP001073227"/>
    </source>
</evidence>
<reference evidence="2" key="1">
    <citation type="submission" date="2022-10" db="EMBL/GenBank/DDBJ databases">
        <title>Hoeflea sp. G2-23, isolated from marine algae.</title>
        <authorList>
            <person name="Kristyanto S."/>
            <person name="Kim J.M."/>
            <person name="Jeon C.O."/>
        </authorList>
    </citation>
    <scope>NUCLEOTIDE SEQUENCE</scope>
    <source>
        <strain evidence="2">G2-23</strain>
    </source>
</reference>
<dbReference type="InterPro" id="IPR029052">
    <property type="entry name" value="Metallo-depent_PP-like"/>
</dbReference>
<dbReference type="Gene3D" id="3.60.21.10">
    <property type="match status" value="1"/>
</dbReference>
<dbReference type="CDD" id="cd00144">
    <property type="entry name" value="MPP_PPP_family"/>
    <property type="match status" value="1"/>
</dbReference>
<dbReference type="Proteomes" id="UP001073227">
    <property type="component" value="Unassembled WGS sequence"/>
</dbReference>
<dbReference type="SUPFAM" id="SSF56300">
    <property type="entry name" value="Metallo-dependent phosphatases"/>
    <property type="match status" value="1"/>
</dbReference>
<sequence>MPLTYAIGDVHGRSDLLAALLEAIGEDMAGRVARIVFLGDVIDRGPDSRGCLDLVIGALAQYPDSRLVLGNHEEFLLRFITPDDDHQDVVRVWYPNGGIATLQSYGLDARDPIDSLATTFTREFPGHIATLRAASWMVEGEHHALVHGGIDPHLGLAAQEPRTTRWIREKFLSFAGPLPKTIVHGHTPTESSLPEIHPNRIAIDTGAYYSGHLTCVVLNGATAPGS</sequence>
<evidence type="ECO:0000313" key="2">
    <source>
        <dbReference type="EMBL" id="MCY0147164.1"/>
    </source>
</evidence>
<dbReference type="PANTHER" id="PTHR42850:SF4">
    <property type="entry name" value="ZINC-DEPENDENT ENDOPOLYPHOSPHATASE"/>
    <property type="match status" value="1"/>
</dbReference>
<dbReference type="PANTHER" id="PTHR42850">
    <property type="entry name" value="METALLOPHOSPHOESTERASE"/>
    <property type="match status" value="1"/>
</dbReference>
<organism evidence="2 3">
    <name type="scientific">Hoeflea algicola</name>
    <dbReference type="NCBI Taxonomy" id="2983763"/>
    <lineage>
        <taxon>Bacteria</taxon>
        <taxon>Pseudomonadati</taxon>
        <taxon>Pseudomonadota</taxon>
        <taxon>Alphaproteobacteria</taxon>
        <taxon>Hyphomicrobiales</taxon>
        <taxon>Rhizobiaceae</taxon>
        <taxon>Hoeflea</taxon>
    </lineage>
</organism>